<dbReference type="OrthoDB" id="3239593at2"/>
<dbReference type="Proteomes" id="UP000007575">
    <property type="component" value="Plasmid P2"/>
</dbReference>
<dbReference type="EMBL" id="CP002193">
    <property type="protein sequence ID" value="AFD27595.1"/>
    <property type="molecule type" value="Genomic_DNA"/>
</dbReference>
<keyword evidence="1 2" id="KW-0732">Signal</keyword>
<evidence type="ECO:0000313" key="4">
    <source>
        <dbReference type="Proteomes" id="UP000007575"/>
    </source>
</evidence>
<evidence type="ECO:0000256" key="2">
    <source>
        <dbReference type="SAM" id="SignalP"/>
    </source>
</evidence>
<dbReference type="HOGENOM" id="CLU_656764_0_0_0"/>
<organism evidence="3 4">
    <name type="scientific">Deinococcus gobiensis (strain DSM 21396 / JCM 16679 / CGMCC 1.7299 / I-0)</name>
    <dbReference type="NCBI Taxonomy" id="745776"/>
    <lineage>
        <taxon>Bacteria</taxon>
        <taxon>Thermotogati</taxon>
        <taxon>Deinococcota</taxon>
        <taxon>Deinococci</taxon>
        <taxon>Deinococcales</taxon>
        <taxon>Deinococcaceae</taxon>
        <taxon>Deinococcus</taxon>
    </lineage>
</organism>
<dbReference type="RefSeq" id="WP_014686689.1">
    <property type="nucleotide sequence ID" value="NC_017791.1"/>
</dbReference>
<evidence type="ECO:0000256" key="1">
    <source>
        <dbReference type="ARBA" id="ARBA00022729"/>
    </source>
</evidence>
<dbReference type="InterPro" id="IPR006059">
    <property type="entry name" value="SBP"/>
</dbReference>
<proteinExistence type="predicted"/>
<keyword evidence="4" id="KW-1185">Reference proteome</keyword>
<protein>
    <submittedName>
        <fullName evidence="3">ABC transporter, substrate binding protein</fullName>
    </submittedName>
</protein>
<name>H8H248_DEIGI</name>
<dbReference type="PATRIC" id="fig|745776.4.peg.3658"/>
<evidence type="ECO:0000313" key="3">
    <source>
        <dbReference type="EMBL" id="AFD27595.1"/>
    </source>
</evidence>
<feature type="chain" id="PRO_5003613971" evidence="2">
    <location>
        <begin position="20"/>
        <end position="418"/>
    </location>
</feature>
<accession>H8H248</accession>
<dbReference type="PANTHER" id="PTHR30006:SF24">
    <property type="entry name" value="SLL0237 PROTEIN"/>
    <property type="match status" value="1"/>
</dbReference>
<dbReference type="SUPFAM" id="SSF53850">
    <property type="entry name" value="Periplasmic binding protein-like II"/>
    <property type="match status" value="1"/>
</dbReference>
<reference evidence="3 4" key="1">
    <citation type="journal article" date="2012" name="PLoS ONE">
        <title>Genome sequence and transcriptome analysis of the radioresistant bacterium Deinococcus gobiensis: insights into the extreme environmental adaptations.</title>
        <authorList>
            <person name="Yuan M."/>
            <person name="Chen M."/>
            <person name="Zhang W."/>
            <person name="Lu W."/>
            <person name="Wang J."/>
            <person name="Yang M."/>
            <person name="Zhao P."/>
            <person name="Tang R."/>
            <person name="Li X."/>
            <person name="Hao Y."/>
            <person name="Zhou Z."/>
            <person name="Zhan Y."/>
            <person name="Yu H."/>
            <person name="Teng C."/>
            <person name="Yan Y."/>
            <person name="Ping S."/>
            <person name="Wang Y."/>
            <person name="Lin M."/>
        </authorList>
    </citation>
    <scope>NUCLEOTIDE SEQUENCE [LARGE SCALE GENOMIC DNA]</scope>
    <source>
        <strain evidence="4">DSM 21396 / JCM 16679 / CGMCC 1.7299 / I-0</strain>
        <plasmid evidence="3">P2</plasmid>
    </source>
</reference>
<gene>
    <name evidence="3" type="ordered locus">DGo_PB0326</name>
</gene>
<dbReference type="AlphaFoldDB" id="H8H248"/>
<geneLocation type="plasmid" evidence="3 4">
    <name>P2</name>
</geneLocation>
<sequence length="418" mass="44491">MKQTLLILTAALSLPFAAAQTGTLAPAFGDTLNLKTPLNVRDLNRDTFYKVIVPLARKEGSLTLYNFAASFPPLWKEVVIPRFQQKYGIKVNFYDTTSDVADQQLVAAHRAGQSAPTDVYFAPGGKAGFYKASGVLANLPLYALLPEARLYQKAAATSAVGVQHGGSFMPFHRNQTAIAYNSALVKAADVPRTFPALLAWAKKNPGKLAITSALKGGSGGGFAMSAASALMGASCKAQFMDQSVTADAAAQWVKTSGCLNSTWTYLKAINGLSEVTNGNNDTYNLIANNAASMGTVWEDGVYTYVQRRQLPDSVRLTLLSPGEVGGGDGLFVTADAPHPAAAMLFIDFALSADIQTWKLENMASRSVRLGIGSDKITGKNAQNLLPGNLYPKFSLSWPADAMQVAFRDAYAAQVLGGR</sequence>
<dbReference type="Gene3D" id="3.40.190.10">
    <property type="entry name" value="Periplasmic binding protein-like II"/>
    <property type="match status" value="1"/>
</dbReference>
<dbReference type="Pfam" id="PF01547">
    <property type="entry name" value="SBP_bac_1"/>
    <property type="match status" value="1"/>
</dbReference>
<dbReference type="KEGG" id="dgo:DGo_PB0326"/>
<feature type="signal peptide" evidence="2">
    <location>
        <begin position="1"/>
        <end position="19"/>
    </location>
</feature>
<keyword evidence="3" id="KW-0614">Plasmid</keyword>
<dbReference type="PANTHER" id="PTHR30006">
    <property type="entry name" value="THIAMINE-BINDING PERIPLASMIC PROTEIN-RELATED"/>
    <property type="match status" value="1"/>
</dbReference>